<dbReference type="GO" id="GO:0046983">
    <property type="term" value="F:protein dimerization activity"/>
    <property type="evidence" value="ECO:0007669"/>
    <property type="project" value="InterPro"/>
</dbReference>
<evidence type="ECO:0000313" key="2">
    <source>
        <dbReference type="EMBL" id="RAL52604.1"/>
    </source>
</evidence>
<dbReference type="EMBL" id="NQVE01000030">
    <property type="protein sequence ID" value="RAL52604.1"/>
    <property type="molecule type" value="Genomic_DNA"/>
</dbReference>
<feature type="domain" description="HAT C-terminal dimerisation" evidence="1">
    <location>
        <begin position="11"/>
        <end position="79"/>
    </location>
</feature>
<dbReference type="InterPro" id="IPR008906">
    <property type="entry name" value="HATC_C_dom"/>
</dbReference>
<dbReference type="SUPFAM" id="SSF53098">
    <property type="entry name" value="Ribonuclease H-like"/>
    <property type="match status" value="1"/>
</dbReference>
<keyword evidence="3" id="KW-1185">Reference proteome</keyword>
<accession>A0A328E3N6</accession>
<dbReference type="Proteomes" id="UP000249390">
    <property type="component" value="Unassembled WGS sequence"/>
</dbReference>
<dbReference type="PANTHER" id="PTHR23272:SF193">
    <property type="entry name" value="OS07G0624100 PROTEIN"/>
    <property type="match status" value="1"/>
</dbReference>
<gene>
    <name evidence="2" type="ORF">DM860_007372</name>
</gene>
<dbReference type="InterPro" id="IPR012337">
    <property type="entry name" value="RNaseH-like_sf"/>
</dbReference>
<protein>
    <recommendedName>
        <fullName evidence="1">HAT C-terminal dimerisation domain-containing protein</fullName>
    </recommendedName>
</protein>
<comment type="caution">
    <text evidence="2">The sequence shown here is derived from an EMBL/GenBank/DDBJ whole genome shotgun (WGS) entry which is preliminary data.</text>
</comment>
<dbReference type="Pfam" id="PF05699">
    <property type="entry name" value="Dimer_Tnp_hAT"/>
    <property type="match status" value="1"/>
</dbReference>
<reference evidence="2 3" key="1">
    <citation type="submission" date="2018-06" db="EMBL/GenBank/DDBJ databases">
        <title>The Genome of Cuscuta australis (Dodder) Provides Insight into the Evolution of Plant Parasitism.</title>
        <authorList>
            <person name="Liu H."/>
        </authorList>
    </citation>
    <scope>NUCLEOTIDE SEQUENCE [LARGE SCALE GENOMIC DNA]</scope>
    <source>
        <strain evidence="3">cv. Yunnan</strain>
        <tissue evidence="2">Vines</tissue>
    </source>
</reference>
<evidence type="ECO:0000259" key="1">
    <source>
        <dbReference type="Pfam" id="PF05699"/>
    </source>
</evidence>
<evidence type="ECO:0000313" key="3">
    <source>
        <dbReference type="Proteomes" id="UP000249390"/>
    </source>
</evidence>
<dbReference type="AlphaFoldDB" id="A0A328E3N6"/>
<dbReference type="PANTHER" id="PTHR23272">
    <property type="entry name" value="BED FINGER-RELATED"/>
    <property type="match status" value="1"/>
</dbReference>
<proteinExistence type="predicted"/>
<name>A0A328E3N6_9ASTE</name>
<organism evidence="2 3">
    <name type="scientific">Cuscuta australis</name>
    <dbReference type="NCBI Taxonomy" id="267555"/>
    <lineage>
        <taxon>Eukaryota</taxon>
        <taxon>Viridiplantae</taxon>
        <taxon>Streptophyta</taxon>
        <taxon>Embryophyta</taxon>
        <taxon>Tracheophyta</taxon>
        <taxon>Spermatophyta</taxon>
        <taxon>Magnoliopsida</taxon>
        <taxon>eudicotyledons</taxon>
        <taxon>Gunneridae</taxon>
        <taxon>Pentapetalae</taxon>
        <taxon>asterids</taxon>
        <taxon>lamiids</taxon>
        <taxon>Solanales</taxon>
        <taxon>Convolvulaceae</taxon>
        <taxon>Cuscuteae</taxon>
        <taxon>Cuscuta</taxon>
        <taxon>Cuscuta subgen. Grammica</taxon>
        <taxon>Cuscuta sect. Cleistogrammica</taxon>
    </lineage>
</organism>
<sequence length="147" mass="17212">MYQGVPCDYDVEFDVLGWWKRNEHMFPCLGKLARQVLSVPVSTVAVEREFSGDGNILTDFRSCLNAESLETLVSNQDWLLARRRNRHRPFRSRYRYLGVAVPEPARNRTVSTPRKKSEPEGFMLKRELENWRIEEDVNRLIGVRIGD</sequence>